<dbReference type="Gene3D" id="3.40.50.720">
    <property type="entry name" value="NAD(P)-binding Rossmann-like Domain"/>
    <property type="match status" value="1"/>
</dbReference>
<dbReference type="InterPro" id="IPR051019">
    <property type="entry name" value="VLCFA-Steroid_DH"/>
</dbReference>
<keyword evidence="4" id="KW-1185">Reference proteome</keyword>
<dbReference type="GeneID" id="18916184"/>
<dbReference type="KEGG" id="pco:PHACADRAFT_254970"/>
<dbReference type="SUPFAM" id="SSF51735">
    <property type="entry name" value="NAD(P)-binding Rossmann-fold domains"/>
    <property type="match status" value="1"/>
</dbReference>
<evidence type="ECO:0000256" key="1">
    <source>
        <dbReference type="ARBA" id="ARBA00006484"/>
    </source>
</evidence>
<gene>
    <name evidence="3" type="ORF">PHACADRAFT_254970</name>
</gene>
<dbReference type="OrthoDB" id="47007at2759"/>
<dbReference type="RefSeq" id="XP_007395095.1">
    <property type="nucleotide sequence ID" value="XM_007395033.1"/>
</dbReference>
<organism evidence="3 4">
    <name type="scientific">Phanerochaete carnosa (strain HHB-10118-sp)</name>
    <name type="common">White-rot fungus</name>
    <name type="synonym">Peniophora carnosa</name>
    <dbReference type="NCBI Taxonomy" id="650164"/>
    <lineage>
        <taxon>Eukaryota</taxon>
        <taxon>Fungi</taxon>
        <taxon>Dikarya</taxon>
        <taxon>Basidiomycota</taxon>
        <taxon>Agaricomycotina</taxon>
        <taxon>Agaricomycetes</taxon>
        <taxon>Polyporales</taxon>
        <taxon>Phanerochaetaceae</taxon>
        <taxon>Phanerochaete</taxon>
    </lineage>
</organism>
<dbReference type="AlphaFoldDB" id="K5WE04"/>
<name>K5WE04_PHACS</name>
<keyword evidence="2" id="KW-0560">Oxidoreductase</keyword>
<evidence type="ECO:0000313" key="4">
    <source>
        <dbReference type="Proteomes" id="UP000008370"/>
    </source>
</evidence>
<evidence type="ECO:0008006" key="5">
    <source>
        <dbReference type="Google" id="ProtNLM"/>
    </source>
</evidence>
<proteinExistence type="inferred from homology"/>
<reference evidence="3 4" key="1">
    <citation type="journal article" date="2012" name="BMC Genomics">
        <title>Comparative genomics of the white-rot fungi, Phanerochaete carnosa and P. chrysosporium, to elucidate the genetic basis of the distinct wood types they colonize.</title>
        <authorList>
            <person name="Suzuki H."/>
            <person name="MacDonald J."/>
            <person name="Syed K."/>
            <person name="Salamov A."/>
            <person name="Hori C."/>
            <person name="Aerts A."/>
            <person name="Henrissat B."/>
            <person name="Wiebenga A."/>
            <person name="vanKuyk P.A."/>
            <person name="Barry K."/>
            <person name="Lindquist E."/>
            <person name="LaButti K."/>
            <person name="Lapidus A."/>
            <person name="Lucas S."/>
            <person name="Coutinho P."/>
            <person name="Gong Y."/>
            <person name="Samejima M."/>
            <person name="Mahadevan R."/>
            <person name="Abou-Zaid M."/>
            <person name="de Vries R.P."/>
            <person name="Igarashi K."/>
            <person name="Yadav J.S."/>
            <person name="Grigoriev I.V."/>
            <person name="Master E.R."/>
        </authorList>
    </citation>
    <scope>NUCLEOTIDE SEQUENCE [LARGE SCALE GENOMIC DNA]</scope>
    <source>
        <strain evidence="3 4">HHB-10118-sp</strain>
    </source>
</reference>
<dbReference type="Proteomes" id="UP000008370">
    <property type="component" value="Unassembled WGS sequence"/>
</dbReference>
<sequence>MPTATQVFSTVGALVALKAAFDLLRLAAVYALPSNLRRYLYGAAPYALVTAATDGIGKSVSKELYKHGFNLILHGRNSEKLERVREEIQALGASKRDVKIWVADANSPDVDFEAAVAQWEGLEITLVVNNVGGAPVRESTIDVIPESDLLTDVRRNSLFPLLLTRALLPKLRRASGPVEIAFCGSLSSSLPIPRIIPYGATKAFLRQCSGALQSDELFHATGTPNISTIYLDVGSVASAGHKVSASFATPSSDVFARHLVHCIGCGRASIVPYWPHALQAGMVSMLPASLLLPELFKAMDEELKVGKRG</sequence>
<evidence type="ECO:0000256" key="2">
    <source>
        <dbReference type="ARBA" id="ARBA00023002"/>
    </source>
</evidence>
<protein>
    <recommendedName>
        <fullName evidence="5">NAD(P)-binding protein</fullName>
    </recommendedName>
</protein>
<dbReference type="PANTHER" id="PTHR43899">
    <property type="entry name" value="RH59310P"/>
    <property type="match status" value="1"/>
</dbReference>
<dbReference type="InterPro" id="IPR036291">
    <property type="entry name" value="NAD(P)-bd_dom_sf"/>
</dbReference>
<accession>K5WE04</accession>
<dbReference type="HOGENOM" id="CLU_010194_38_2_1"/>
<dbReference type="Pfam" id="PF00106">
    <property type="entry name" value="adh_short"/>
    <property type="match status" value="1"/>
</dbReference>
<dbReference type="PANTHER" id="PTHR43899:SF13">
    <property type="entry name" value="RH59310P"/>
    <property type="match status" value="1"/>
</dbReference>
<dbReference type="GO" id="GO:0005783">
    <property type="term" value="C:endoplasmic reticulum"/>
    <property type="evidence" value="ECO:0007669"/>
    <property type="project" value="TreeGrafter"/>
</dbReference>
<dbReference type="EMBL" id="JH930471">
    <property type="protein sequence ID" value="EKM57279.1"/>
    <property type="molecule type" value="Genomic_DNA"/>
</dbReference>
<evidence type="ECO:0000313" key="3">
    <source>
        <dbReference type="EMBL" id="EKM57279.1"/>
    </source>
</evidence>
<comment type="similarity">
    <text evidence="1">Belongs to the short-chain dehydrogenases/reductases (SDR) family.</text>
</comment>
<dbReference type="InterPro" id="IPR002347">
    <property type="entry name" value="SDR_fam"/>
</dbReference>
<dbReference type="STRING" id="650164.K5WE04"/>
<dbReference type="InParanoid" id="K5WE04"/>
<dbReference type="GO" id="GO:0016491">
    <property type="term" value="F:oxidoreductase activity"/>
    <property type="evidence" value="ECO:0007669"/>
    <property type="project" value="UniProtKB-KW"/>
</dbReference>